<dbReference type="SUPFAM" id="SSF52091">
    <property type="entry name" value="SpoIIaa-like"/>
    <property type="match status" value="1"/>
</dbReference>
<comment type="similarity">
    <text evidence="1 2">Belongs to the anti-sigma-factor antagonist family.</text>
</comment>
<dbReference type="PANTHER" id="PTHR33495">
    <property type="entry name" value="ANTI-SIGMA FACTOR ANTAGONIST TM_1081-RELATED-RELATED"/>
    <property type="match status" value="1"/>
</dbReference>
<dbReference type="GO" id="GO:0043856">
    <property type="term" value="F:anti-sigma factor antagonist activity"/>
    <property type="evidence" value="ECO:0007669"/>
    <property type="project" value="InterPro"/>
</dbReference>
<reference evidence="4" key="1">
    <citation type="journal article" date="2014" name="Int. J. Syst. Evol. Microbiol.">
        <title>Complete genome sequence of Corynebacterium casei LMG S-19264T (=DSM 44701T), isolated from a smear-ripened cheese.</title>
        <authorList>
            <consortium name="US DOE Joint Genome Institute (JGI-PGF)"/>
            <person name="Walter F."/>
            <person name="Albersmeier A."/>
            <person name="Kalinowski J."/>
            <person name="Ruckert C."/>
        </authorList>
    </citation>
    <scope>NUCLEOTIDE SEQUENCE</scope>
    <source>
        <strain evidence="4">CGMCC 4.7430</strain>
    </source>
</reference>
<dbReference type="AlphaFoldDB" id="A0A918EAH5"/>
<dbReference type="Pfam" id="PF01740">
    <property type="entry name" value="STAS"/>
    <property type="match status" value="1"/>
</dbReference>
<accession>A0A918EAH5</accession>
<evidence type="ECO:0000256" key="1">
    <source>
        <dbReference type="ARBA" id="ARBA00009013"/>
    </source>
</evidence>
<evidence type="ECO:0000313" key="5">
    <source>
        <dbReference type="Proteomes" id="UP000660745"/>
    </source>
</evidence>
<dbReference type="InterPro" id="IPR002645">
    <property type="entry name" value="STAS_dom"/>
</dbReference>
<dbReference type="RefSeq" id="WP_189144378.1">
    <property type="nucleotide sequence ID" value="NZ_BMNK01000023.1"/>
</dbReference>
<reference evidence="4" key="2">
    <citation type="submission" date="2020-09" db="EMBL/GenBank/DDBJ databases">
        <authorList>
            <person name="Sun Q."/>
            <person name="Zhou Y."/>
        </authorList>
    </citation>
    <scope>NUCLEOTIDE SEQUENCE</scope>
    <source>
        <strain evidence="4">CGMCC 4.7430</strain>
    </source>
</reference>
<dbReference type="NCBIfam" id="TIGR00377">
    <property type="entry name" value="ant_ant_sig"/>
    <property type="match status" value="1"/>
</dbReference>
<dbReference type="InterPro" id="IPR036513">
    <property type="entry name" value="STAS_dom_sf"/>
</dbReference>
<name>A0A918EAH5_9ACTN</name>
<feature type="domain" description="STAS" evidence="3">
    <location>
        <begin position="5"/>
        <end position="114"/>
    </location>
</feature>
<dbReference type="CDD" id="cd07043">
    <property type="entry name" value="STAS_anti-anti-sigma_factors"/>
    <property type="match status" value="1"/>
</dbReference>
<evidence type="ECO:0000256" key="2">
    <source>
        <dbReference type="RuleBase" id="RU003749"/>
    </source>
</evidence>
<dbReference type="Gene3D" id="3.30.750.24">
    <property type="entry name" value="STAS domain"/>
    <property type="match status" value="1"/>
</dbReference>
<proteinExistence type="inferred from homology"/>
<evidence type="ECO:0000313" key="4">
    <source>
        <dbReference type="EMBL" id="GGP17242.1"/>
    </source>
</evidence>
<dbReference type="EMBL" id="BMNK01000023">
    <property type="protein sequence ID" value="GGP17242.1"/>
    <property type="molecule type" value="Genomic_DNA"/>
</dbReference>
<organism evidence="4 5">
    <name type="scientific">Nonomuraea glycinis</name>
    <dbReference type="NCBI Taxonomy" id="2047744"/>
    <lineage>
        <taxon>Bacteria</taxon>
        <taxon>Bacillati</taxon>
        <taxon>Actinomycetota</taxon>
        <taxon>Actinomycetes</taxon>
        <taxon>Streptosporangiales</taxon>
        <taxon>Streptosporangiaceae</taxon>
        <taxon>Nonomuraea</taxon>
    </lineage>
</organism>
<dbReference type="PROSITE" id="PS50801">
    <property type="entry name" value="STAS"/>
    <property type="match status" value="1"/>
</dbReference>
<keyword evidence="5" id="KW-1185">Reference proteome</keyword>
<protein>
    <recommendedName>
        <fullName evidence="2">Anti-sigma factor antagonist</fullName>
    </recommendedName>
</protein>
<gene>
    <name evidence="4" type="primary">rsbV</name>
    <name evidence="4" type="ORF">GCM10012278_84320</name>
</gene>
<evidence type="ECO:0000259" key="3">
    <source>
        <dbReference type="PROSITE" id="PS50801"/>
    </source>
</evidence>
<dbReference type="InterPro" id="IPR003658">
    <property type="entry name" value="Anti-sigma_ant"/>
</dbReference>
<sequence length="125" mass="13143">MQPPLAITSEQFGDTAIVSLAGELDTTKCAQVGETLSAHLSDGRPHLILDTTGLTFCDSMGLRTILEYVNRAARAGGWMRLTGVQGVLKRLLEVTGVAGAIPIDPDVPTAMQARIREAGHGSTSV</sequence>
<dbReference type="PANTHER" id="PTHR33495:SF2">
    <property type="entry name" value="ANTI-SIGMA FACTOR ANTAGONIST TM_1081-RELATED"/>
    <property type="match status" value="1"/>
</dbReference>
<comment type="caution">
    <text evidence="4">The sequence shown here is derived from an EMBL/GenBank/DDBJ whole genome shotgun (WGS) entry which is preliminary data.</text>
</comment>
<dbReference type="Proteomes" id="UP000660745">
    <property type="component" value="Unassembled WGS sequence"/>
</dbReference>